<proteinExistence type="predicted"/>
<evidence type="ECO:0000313" key="5">
    <source>
        <dbReference type="Proteomes" id="UP000284403"/>
    </source>
</evidence>
<feature type="domain" description="Fibronectin type-III" evidence="3">
    <location>
        <begin position="1500"/>
        <end position="1599"/>
    </location>
</feature>
<organism evidence="4 5">
    <name type="scientific">Trypanosoma conorhini</name>
    <dbReference type="NCBI Taxonomy" id="83891"/>
    <lineage>
        <taxon>Eukaryota</taxon>
        <taxon>Discoba</taxon>
        <taxon>Euglenozoa</taxon>
        <taxon>Kinetoplastea</taxon>
        <taxon>Metakinetoplastina</taxon>
        <taxon>Trypanosomatida</taxon>
        <taxon>Trypanosomatidae</taxon>
        <taxon>Trypanosoma</taxon>
    </lineage>
</organism>
<feature type="region of interest" description="Disordered" evidence="2">
    <location>
        <begin position="251"/>
        <end position="279"/>
    </location>
</feature>
<dbReference type="InterPro" id="IPR013783">
    <property type="entry name" value="Ig-like_fold"/>
</dbReference>
<dbReference type="SMART" id="SM00060">
    <property type="entry name" value="FN3"/>
    <property type="match status" value="3"/>
</dbReference>
<sequence length="1980" mass="214225">MPDFGDDPCAGGITDCLYTLYAGSTGGGVLVESTVSQPPTLVVVTFGKPPASSAVVLEAAHDEAAFLADLMQTYPFSQFMLVTYADEATPASSTASVGTPPVEWVQQLTPKFCCVHLSRFRRHVVCAPAVCELNPGWIRELQEMSRSLHTPQELVVDLFLKIGLRISLATLCHLVSEVHWLGHENLVAALLERMSAWADKEARTSFTDASAVVAGALQVRCKANFERVSHMVPDHGRLELGLRIRSVAATHAGKGDGGGGGGAGAEMDEEVLPDPPRTRRPPISLLVLHACSSGRTRRSIDEVTWLLEQLSSDDVVFVSLAGDVVVQPSRTPAAIRQWEANRDGARQRNKKRRPPVQLAMAEMWKQARTVLRHWRYERHCRLARGEPAAERRTAIVFFAPSNAGSFNELSLSSVRRGPAFYRVPVFCVVTPERVKKARVLLDLCLLTQGQLLYTTGEAAEFHGNMPSEGACKRLIQATLQMIRDTSHLNAALFLVAGHSSGRPVELLTTSTTFGETFAALFRSDSLTGGRTGKYMLLGPLQNASEVPVYISQHLSETLDTADTRLRLMACAYALDTGDYEVVPLRSLGGLNGTTHPERVWWTRLQFAAALLDEMQPRRLRPAIKSKNLTEGDAEGWGATCAVDDTHLTHRGERRGLLLASWILSECSARSIRGLQRAFLSSLASPSHDVGSAVLWREDEGWWAVPPAAPYSPRLTLRPFVNLSWTNFPAHGTYASSVAAILSRTFPFNPMKQQPSSLSSSTTLALESLQYSTAVIRLASANHVPALKEATTRYIVLFAVDLPTETMTLRQLIPASSPSELVQSIAHEFRDLALEQVYCVVHLALRQAPELWVSQDDVLVADGIAFSTPFARVGSVNVITVSHNSAEVEWSGSARAVQLVCRPLSGDELRDRNTLSYLYSEDEERVVADGEAASHHVITNLQPCTIYSLEVLPVDRGEARSLVKEFLWSEGVELYFATCIEHRRSSLRLDAAVPSESGVTLTFSYPIYSGVAVLSSSAALGLRVTPTITPANDAAVVAHCVQTRDDDSEKEHAVTSLFVKGFDAILLHIAFDVEIRPTLWLGRNGGRQMCWLRRAVSPQTEEVGPFEVVREIRCASTRSTSVTLEWEGTSTSFTVRLTTGNGPGEEVCGRERVVPGLGPLRITLDALQPRTRYTATVRTATGAGTGCVGFVTLPAAPPREMVRATSNLASLLLRVQLGASEEANAFTSVKLMPEEPLLSNADGAGGVVVASYSQVPVRQPVVLGVEANWRVNATEILCSEPTLLFVVTDLRCVTRLDGCVIMLWTCAAARHGSPLTVTLGAESFVLHTRNELRFALPPRTPVRVSFHGPAIIPEVSPIFLLPEPPPLDHANCTVGALTGGTVEVRISKDFFASLRRLLADVQGLVRVFLHVTVTEAAQVKKFELSVDECGDVDVVAQVPVAKSPKQRAMALRVQLRESDDDYGCALLCSRTDEAAMWPRPVLLIPKAFSECFMAPISLPARIKGLHVMALRPTSVTLAWAPPESEGSCTANCAEVCVTVRCAAREGHGRECRLPVLLPAHSVSVGGLLPATPYLVLVRGPDDEEGEGIRLVTPHELTDSTLGELLRSVQASVAGDEREDAVTGFAQNDAHAMAEALTLQMTLPPESCACWSLPAHSAWLGEETGECGQLSPCFCVRASLRVAVVAESGEYLQLWSTAGESQAHTVSHTFPNTQGAAAAPLPRLDVRWTSDLHQLPRGNDEGSGGAETCVDAATALAGSSSIPATTSADTPQCRTATVGRTSVHLPSDRRVVVEVVGCPRLRGIDREHCTVEWNGSCASYVVHWRVAPAGAIYTETVMRQQGRRPQLTLDLRSLGLTVLMFCVHGAEGVSNCAFFTVVVPLTATEPRACAHEKKEAAAERHVPVGLPPELVTVAWPTEAGARLPGDRDGVVCHLRVTDRSSGVWVAGFAEMLGDRFGGKSPDPSAITWLDPVGPLPTPVAMS</sequence>
<dbReference type="CDD" id="cd00063">
    <property type="entry name" value="FN3"/>
    <property type="match status" value="2"/>
</dbReference>
<feature type="compositionally biased region" description="Gly residues" evidence="2">
    <location>
        <begin position="255"/>
        <end position="264"/>
    </location>
</feature>
<evidence type="ECO:0000313" key="4">
    <source>
        <dbReference type="EMBL" id="RNF20837.1"/>
    </source>
</evidence>
<name>A0A3R7L4C0_9TRYP</name>
<comment type="caution">
    <text evidence="4">The sequence shown here is derived from an EMBL/GenBank/DDBJ whole genome shotgun (WGS) entry which is preliminary data.</text>
</comment>
<keyword evidence="1" id="KW-0677">Repeat</keyword>
<dbReference type="Proteomes" id="UP000284403">
    <property type="component" value="Unassembled WGS sequence"/>
</dbReference>
<dbReference type="InterPro" id="IPR003961">
    <property type="entry name" value="FN3_dom"/>
</dbReference>
<dbReference type="Gene3D" id="2.60.40.10">
    <property type="entry name" value="Immunoglobulins"/>
    <property type="match status" value="2"/>
</dbReference>
<dbReference type="GeneID" id="40317339"/>
<reference evidence="4 5" key="1">
    <citation type="journal article" date="2018" name="BMC Genomics">
        <title>Genomic comparison of Trypanosoma conorhini and Trypanosoma rangeli to Trypanosoma cruzi strains of high and low virulence.</title>
        <authorList>
            <person name="Bradwell K.R."/>
            <person name="Koparde V.N."/>
            <person name="Matveyev A.V."/>
            <person name="Serrano M.G."/>
            <person name="Alves J.M."/>
            <person name="Parikh H."/>
            <person name="Huang B."/>
            <person name="Lee V."/>
            <person name="Espinosa-Alvarez O."/>
            <person name="Ortiz P.A."/>
            <person name="Costa-Martins A.G."/>
            <person name="Teixeira M.M."/>
            <person name="Buck G.A."/>
        </authorList>
    </citation>
    <scope>NUCLEOTIDE SEQUENCE [LARGE SCALE GENOMIC DNA]</scope>
    <source>
        <strain evidence="4 5">025E</strain>
    </source>
</reference>
<evidence type="ECO:0000259" key="3">
    <source>
        <dbReference type="PROSITE" id="PS50853"/>
    </source>
</evidence>
<feature type="domain" description="Fibronectin type-III" evidence="3">
    <location>
        <begin position="1107"/>
        <end position="1198"/>
    </location>
</feature>
<dbReference type="PANTHER" id="PTHR46708">
    <property type="entry name" value="TENASCIN"/>
    <property type="match status" value="1"/>
</dbReference>
<dbReference type="InterPro" id="IPR050991">
    <property type="entry name" value="ECM_Regulatory_Proteins"/>
</dbReference>
<dbReference type="InterPro" id="IPR036116">
    <property type="entry name" value="FN3_sf"/>
</dbReference>
<protein>
    <recommendedName>
        <fullName evidence="3">Fibronectin type-III domain-containing protein</fullName>
    </recommendedName>
</protein>
<evidence type="ECO:0000256" key="1">
    <source>
        <dbReference type="ARBA" id="ARBA00022737"/>
    </source>
</evidence>
<keyword evidence="5" id="KW-1185">Reference proteome</keyword>
<dbReference type="PROSITE" id="PS50853">
    <property type="entry name" value="FN3"/>
    <property type="match status" value="2"/>
</dbReference>
<dbReference type="OrthoDB" id="241167at2759"/>
<dbReference type="SUPFAM" id="SSF49265">
    <property type="entry name" value="Fibronectin type III"/>
    <property type="match status" value="1"/>
</dbReference>
<dbReference type="PANTHER" id="PTHR46708:SF2">
    <property type="entry name" value="FIBRONECTIN TYPE-III DOMAIN-CONTAINING PROTEIN"/>
    <property type="match status" value="1"/>
</dbReference>
<evidence type="ECO:0000256" key="2">
    <source>
        <dbReference type="SAM" id="MobiDB-lite"/>
    </source>
</evidence>
<dbReference type="EMBL" id="MKKU01000170">
    <property type="protein sequence ID" value="RNF20837.1"/>
    <property type="molecule type" value="Genomic_DNA"/>
</dbReference>
<accession>A0A3R7L4C0</accession>
<dbReference type="RefSeq" id="XP_029229333.1">
    <property type="nucleotide sequence ID" value="XM_029370646.1"/>
</dbReference>
<gene>
    <name evidence="4" type="ORF">Tco025E_03728</name>
</gene>